<name>A0A0R1YC53_9LACO</name>
<dbReference type="EMBL" id="AZFZ01000095">
    <property type="protein sequence ID" value="KRM39903.1"/>
    <property type="molecule type" value="Genomic_DNA"/>
</dbReference>
<sequence>MSQMKLPNSGINNIKPISELRSYNKLLDEVTPENPVILTKNGYGKYAIIDISEYEKYERTQIANELVQIVDHARKGNLHSLEDVKKEIMNR</sequence>
<comment type="caution">
    <text evidence="2">The sequence shown here is derived from an EMBL/GenBank/DDBJ whole genome shotgun (WGS) entry which is preliminary data.</text>
</comment>
<gene>
    <name evidence="2" type="ORF">FD47_GL002980</name>
</gene>
<dbReference type="InterPro" id="IPR036165">
    <property type="entry name" value="YefM-like_sf"/>
</dbReference>
<dbReference type="NCBIfam" id="TIGR01552">
    <property type="entry name" value="phd_fam"/>
    <property type="match status" value="1"/>
</dbReference>
<dbReference type="Proteomes" id="UP000051010">
    <property type="component" value="Unassembled WGS sequence"/>
</dbReference>
<reference evidence="2 3" key="1">
    <citation type="journal article" date="2015" name="Genome Announc.">
        <title>Expanding the biotechnology potential of lactobacilli through comparative genomics of 213 strains and associated genera.</title>
        <authorList>
            <person name="Sun Z."/>
            <person name="Harris H.M."/>
            <person name="McCann A."/>
            <person name="Guo C."/>
            <person name="Argimon S."/>
            <person name="Zhang W."/>
            <person name="Yang X."/>
            <person name="Jeffery I.B."/>
            <person name="Cooney J.C."/>
            <person name="Kagawa T.F."/>
            <person name="Liu W."/>
            <person name="Song Y."/>
            <person name="Salvetti E."/>
            <person name="Wrobel A."/>
            <person name="Rasinkangas P."/>
            <person name="Parkhill J."/>
            <person name="Rea M.C."/>
            <person name="O'Sullivan O."/>
            <person name="Ritari J."/>
            <person name="Douillard F.P."/>
            <person name="Paul Ross R."/>
            <person name="Yang R."/>
            <person name="Briner A.E."/>
            <person name="Felis G.E."/>
            <person name="de Vos W.M."/>
            <person name="Barrangou R."/>
            <person name="Klaenhammer T.R."/>
            <person name="Caufield P.W."/>
            <person name="Cui Y."/>
            <person name="Zhang H."/>
            <person name="O'Toole P.W."/>
        </authorList>
    </citation>
    <scope>NUCLEOTIDE SEQUENCE [LARGE SCALE GENOMIC DNA]</scope>
    <source>
        <strain evidence="2 3">DSM 18390</strain>
    </source>
</reference>
<evidence type="ECO:0000313" key="2">
    <source>
        <dbReference type="EMBL" id="KRM39903.1"/>
    </source>
</evidence>
<proteinExistence type="inferred from homology"/>
<evidence type="ECO:0000313" key="3">
    <source>
        <dbReference type="Proteomes" id="UP000051010"/>
    </source>
</evidence>
<dbReference type="PATRIC" id="fig|1423786.4.peg.3135"/>
<accession>A0A0R1YC53</accession>
<comment type="similarity">
    <text evidence="1">Belongs to the phD/YefM antitoxin family.</text>
</comment>
<organism evidence="2 3">
    <name type="scientific">Lentilactobacillus parafarraginis DSM 18390 = JCM 14109</name>
    <dbReference type="NCBI Taxonomy" id="1423786"/>
    <lineage>
        <taxon>Bacteria</taxon>
        <taxon>Bacillati</taxon>
        <taxon>Bacillota</taxon>
        <taxon>Bacilli</taxon>
        <taxon>Lactobacillales</taxon>
        <taxon>Lactobacillaceae</taxon>
        <taxon>Lentilactobacillus</taxon>
    </lineage>
</organism>
<evidence type="ECO:0000256" key="1">
    <source>
        <dbReference type="ARBA" id="ARBA00009981"/>
    </source>
</evidence>
<protein>
    <submittedName>
        <fullName evidence="2">Prevent-host-death family protein</fullName>
    </submittedName>
</protein>
<dbReference type="SUPFAM" id="SSF143120">
    <property type="entry name" value="YefM-like"/>
    <property type="match status" value="1"/>
</dbReference>
<dbReference type="AlphaFoldDB" id="A0A0R1YC53"/>